<accession>A0ABT7GXC1</accession>
<gene>
    <name evidence="2" type="ORF">QEZ40_003184</name>
</gene>
<comment type="caution">
    <text evidence="2">The sequence shown here is derived from an EMBL/GenBank/DDBJ whole genome shotgun (WGS) entry which is preliminary data.</text>
</comment>
<sequence>MTTPPPYDAEAAVLRLVPAPRGEAVRHEEPRGKRESQPPQVEVLRHIGQNDFRYVRSSGDPYAVCLDGPAVAVPLRAKAHSGSGSLREHLMRTYLATFQRTPSQTALTDAVSALDALSYDAPETDLWLRVAPDPYADDVTWLDLGRPDGQSVRIAPDGWTVTSPDPAEGPIWRRSKLIRPLPLPVRASGGWRAGMEAFAEILPFTEATLPLAVAWVLAALRPSLPRPIAYLTGEQGTGKSTSGKMLIGLLDGANAPLRQAPENLKDLGVTTAAGWTLALDNLSTMPGWLSDALCRVVTGDALVSRALYSDDDVSVLSYQRPVLLTGIDVGAVRNDLAERMLPLELAPITRRRTTADLWGKYQQAHPEILGAVLDLAVAVWADLPAASRDLAHRPRMADFAELLHALDRVTGWQGLRTFYGTQDVLVDSVLEGQPVTAALRDWVDSASFPPDGWTGTMTDLNNALLNVSSSAQYGIREGWPRTPAALSARLKATAPALRARGIHISPPTSNKNGRKYTITRVAPD</sequence>
<reference evidence="2 3" key="1">
    <citation type="submission" date="2023-05" db="EMBL/GenBank/DDBJ databases">
        <title>Sequencing and Assembly of Streptomyces sp. NP73.</title>
        <authorList>
            <person name="Konwar A.N."/>
            <person name="Saikia K."/>
            <person name="Thakur D."/>
        </authorList>
    </citation>
    <scope>NUCLEOTIDE SEQUENCE [LARGE SCALE GENOMIC DNA]</scope>
    <source>
        <strain evidence="2 3">NP73</strain>
    </source>
</reference>
<evidence type="ECO:0000256" key="1">
    <source>
        <dbReference type="SAM" id="MobiDB-lite"/>
    </source>
</evidence>
<organism evidence="2 3">
    <name type="scientific">Streptomyces katrae</name>
    <dbReference type="NCBI Taxonomy" id="68223"/>
    <lineage>
        <taxon>Bacteria</taxon>
        <taxon>Bacillati</taxon>
        <taxon>Actinomycetota</taxon>
        <taxon>Actinomycetes</taxon>
        <taxon>Kitasatosporales</taxon>
        <taxon>Streptomycetaceae</taxon>
        <taxon>Streptomyces</taxon>
    </lineage>
</organism>
<dbReference type="InterPro" id="IPR027417">
    <property type="entry name" value="P-loop_NTPase"/>
</dbReference>
<evidence type="ECO:0000313" key="3">
    <source>
        <dbReference type="Proteomes" id="UP001223390"/>
    </source>
</evidence>
<name>A0ABT7GXC1_9ACTN</name>
<proteinExistence type="predicted"/>
<dbReference type="RefSeq" id="WP_285343940.1">
    <property type="nucleotide sequence ID" value="NZ_JASITI010000027.1"/>
</dbReference>
<feature type="region of interest" description="Disordered" evidence="1">
    <location>
        <begin position="499"/>
        <end position="524"/>
    </location>
</feature>
<dbReference type="SUPFAM" id="SSF52540">
    <property type="entry name" value="P-loop containing nucleoside triphosphate hydrolases"/>
    <property type="match status" value="1"/>
</dbReference>
<protein>
    <recommendedName>
        <fullName evidence="4">ATP-binding protein</fullName>
    </recommendedName>
</protein>
<keyword evidence="3" id="KW-1185">Reference proteome</keyword>
<dbReference type="Proteomes" id="UP001223390">
    <property type="component" value="Unassembled WGS sequence"/>
</dbReference>
<dbReference type="EMBL" id="JASITI010000027">
    <property type="protein sequence ID" value="MDK9498234.1"/>
    <property type="molecule type" value="Genomic_DNA"/>
</dbReference>
<evidence type="ECO:0008006" key="4">
    <source>
        <dbReference type="Google" id="ProtNLM"/>
    </source>
</evidence>
<feature type="region of interest" description="Disordered" evidence="1">
    <location>
        <begin position="1"/>
        <end position="39"/>
    </location>
</feature>
<feature type="compositionally biased region" description="Basic and acidic residues" evidence="1">
    <location>
        <begin position="23"/>
        <end position="36"/>
    </location>
</feature>
<evidence type="ECO:0000313" key="2">
    <source>
        <dbReference type="EMBL" id="MDK9498234.1"/>
    </source>
</evidence>